<keyword evidence="2" id="KW-1185">Reference proteome</keyword>
<accession>A0A9Q9MQH2</accession>
<dbReference type="AlphaFoldDB" id="A0A9Q9MQH2"/>
<dbReference type="KEGG" id="daur:Daura_16310"/>
<dbReference type="OrthoDB" id="3604898at2"/>
<dbReference type="Proteomes" id="UP001058003">
    <property type="component" value="Chromosome"/>
</dbReference>
<evidence type="ECO:0000313" key="2">
    <source>
        <dbReference type="Proteomes" id="UP001058003"/>
    </source>
</evidence>
<dbReference type="EMBL" id="CP073767">
    <property type="protein sequence ID" value="UWZ57582.1"/>
    <property type="molecule type" value="Genomic_DNA"/>
</dbReference>
<gene>
    <name evidence="1" type="ORF">Daura_16310</name>
</gene>
<dbReference type="RefSeq" id="WP_033359342.1">
    <property type="nucleotide sequence ID" value="NZ_CP073767.1"/>
</dbReference>
<sequence>MFTVVKDWFYTKAGHVTFAFLPDPRGEELDPEQGYVRIWLDEGFLAEARTWGNDHFAALHGGVKLGFGDAGRAEFSTFTRSPQVVKSAGAQLNFPLTPLLPYFGGLVEVQAALYRATVKGALASAAHVAGALAGLIGPPLATAAAIAGKVSAGLDVVLDATGNQPVLGVHCTFESAGGGGRVLRSGHTVIVDAPPGSLGGTLCMSDGLLHLDTGSGPRRLTGVDYLVLRVECRTEPEIWLTPPIQARIDAAGLAYLAGRNDFKALRTEAVAAAWTLPDLVHRDRIRLAKLVAAKIDEVKQLGAVPSGGDETRALPAVDDPALAALRFEDLLA</sequence>
<evidence type="ECO:0000313" key="1">
    <source>
        <dbReference type="EMBL" id="UWZ57582.1"/>
    </source>
</evidence>
<organism evidence="1 2">
    <name type="scientific">Dactylosporangium aurantiacum</name>
    <dbReference type="NCBI Taxonomy" id="35754"/>
    <lineage>
        <taxon>Bacteria</taxon>
        <taxon>Bacillati</taxon>
        <taxon>Actinomycetota</taxon>
        <taxon>Actinomycetes</taxon>
        <taxon>Micromonosporales</taxon>
        <taxon>Micromonosporaceae</taxon>
        <taxon>Dactylosporangium</taxon>
    </lineage>
</organism>
<protein>
    <submittedName>
        <fullName evidence="1">Uncharacterized protein</fullName>
    </submittedName>
</protein>
<name>A0A9Q9MQH2_9ACTN</name>
<proteinExistence type="predicted"/>
<reference evidence="1" key="1">
    <citation type="submission" date="2021-04" db="EMBL/GenBank/DDBJ databases">
        <title>Dactylosporangium aurantiacum NRRL B-8018 full assembly.</title>
        <authorList>
            <person name="Hartkoorn R.C."/>
            <person name="Beaudoing E."/>
            <person name="Hot D."/>
        </authorList>
    </citation>
    <scope>NUCLEOTIDE SEQUENCE</scope>
    <source>
        <strain evidence="1">NRRL B-8018</strain>
    </source>
</reference>